<dbReference type="AlphaFoldDB" id="A0A1H2YPY3"/>
<keyword evidence="2" id="KW-1185">Reference proteome</keyword>
<accession>A0A1H2YPY3</accession>
<organism evidence="1 2">
    <name type="scientific">Flagellimonas zhangzhouensis</name>
    <dbReference type="NCBI Taxonomy" id="1073328"/>
    <lineage>
        <taxon>Bacteria</taxon>
        <taxon>Pseudomonadati</taxon>
        <taxon>Bacteroidota</taxon>
        <taxon>Flavobacteriia</taxon>
        <taxon>Flavobacteriales</taxon>
        <taxon>Flavobacteriaceae</taxon>
        <taxon>Flagellimonas</taxon>
    </lineage>
</organism>
<proteinExistence type="predicted"/>
<evidence type="ECO:0000313" key="1">
    <source>
        <dbReference type="EMBL" id="SDX07236.1"/>
    </source>
</evidence>
<dbReference type="PROSITE" id="PS51257">
    <property type="entry name" value="PROKAR_LIPOPROTEIN"/>
    <property type="match status" value="1"/>
</dbReference>
<protein>
    <recommendedName>
        <fullName evidence="3">PrcB C-terminal</fullName>
    </recommendedName>
</protein>
<evidence type="ECO:0000313" key="2">
    <source>
        <dbReference type="Proteomes" id="UP000199592"/>
    </source>
</evidence>
<dbReference type="EMBL" id="FNMY01000006">
    <property type="protein sequence ID" value="SDX07236.1"/>
    <property type="molecule type" value="Genomic_DNA"/>
</dbReference>
<sequence length="152" mass="17613">MRSFGFLLMILVFSCKAQKEPQNKTGDEIENFALLAHDDYSNISEYQTQIIRDQKSLQKFYSQVNKTRKPGLPVPMVDFSKDMLILVCLGEQHSHKNVVISKAKESNEEIVLKVKVLEETAQGDISIQPMYYPFYLYKMPLVDKNFTLQNIE</sequence>
<name>A0A1H2YPY3_9FLAO</name>
<dbReference type="Proteomes" id="UP000199592">
    <property type="component" value="Unassembled WGS sequence"/>
</dbReference>
<reference evidence="2" key="1">
    <citation type="submission" date="2016-10" db="EMBL/GenBank/DDBJ databases">
        <authorList>
            <person name="Varghese N."/>
            <person name="Submissions S."/>
        </authorList>
    </citation>
    <scope>NUCLEOTIDE SEQUENCE [LARGE SCALE GENOMIC DNA]</scope>
    <source>
        <strain evidence="2">DSM 25030</strain>
    </source>
</reference>
<evidence type="ECO:0008006" key="3">
    <source>
        <dbReference type="Google" id="ProtNLM"/>
    </source>
</evidence>
<gene>
    <name evidence="1" type="ORF">SAMN04487892_3158</name>
</gene>
<dbReference type="STRING" id="1073328.SAMN05216294_3105"/>